<dbReference type="HOGENOM" id="CLU_015553_1_0_10"/>
<name>U6RAI1_9BACT</name>
<dbReference type="Pfam" id="PF14322">
    <property type="entry name" value="SusD-like_3"/>
    <property type="match status" value="1"/>
</dbReference>
<dbReference type="RefSeq" id="WP_005942372.1">
    <property type="nucleotide sequence ID" value="NZ_KB890340.1"/>
</dbReference>
<keyword evidence="4" id="KW-0472">Membrane</keyword>
<dbReference type="STRING" id="1121098.HMPREF1534_02765"/>
<comment type="similarity">
    <text evidence="2">Belongs to the SusD family.</text>
</comment>
<dbReference type="eggNOG" id="COG0614">
    <property type="taxonomic scope" value="Bacteria"/>
</dbReference>
<keyword evidence="9" id="KW-1185">Reference proteome</keyword>
<dbReference type="GO" id="GO:0009279">
    <property type="term" value="C:cell outer membrane"/>
    <property type="evidence" value="ECO:0007669"/>
    <property type="project" value="UniProtKB-SubCell"/>
</dbReference>
<evidence type="ECO:0000259" key="6">
    <source>
        <dbReference type="Pfam" id="PF07980"/>
    </source>
</evidence>
<dbReference type="GeneID" id="60061336"/>
<dbReference type="Pfam" id="PF07980">
    <property type="entry name" value="SusD_RagB"/>
    <property type="match status" value="1"/>
</dbReference>
<dbReference type="PATRIC" id="fig|1121098.3.peg.2799"/>
<evidence type="ECO:0000313" key="9">
    <source>
        <dbReference type="Proteomes" id="UP000017831"/>
    </source>
</evidence>
<accession>U6RAI1</accession>
<dbReference type="InterPro" id="IPR033985">
    <property type="entry name" value="SusD-like_N"/>
</dbReference>
<reference evidence="8 9" key="1">
    <citation type="submission" date="2013-04" db="EMBL/GenBank/DDBJ databases">
        <title>The Genome Sequence of Bacteroides massiliensis DSM 17679.</title>
        <authorList>
            <consortium name="The Broad Institute Genomics Platform"/>
            <person name="Earl A."/>
            <person name="Ward D."/>
            <person name="Feldgarden M."/>
            <person name="Gevers D."/>
            <person name="Martens E."/>
            <person name="Fenner L."/>
            <person name="Roux V."/>
            <person name="Mallet M.N."/>
            <person name="Raoult D."/>
            <person name="Walker B."/>
            <person name="Young S."/>
            <person name="Zeng Q."/>
            <person name="Gargeya S."/>
            <person name="Fitzgerald M."/>
            <person name="Haas B."/>
            <person name="Abouelleil A."/>
            <person name="Allen A.W."/>
            <person name="Alvarado L."/>
            <person name="Arachchi H.M."/>
            <person name="Berlin A.M."/>
            <person name="Chapman S.B."/>
            <person name="Gainer-Dewar J."/>
            <person name="Goldberg J."/>
            <person name="Griggs A."/>
            <person name="Gujja S."/>
            <person name="Hansen M."/>
            <person name="Howarth C."/>
            <person name="Imamovic A."/>
            <person name="Ireland A."/>
            <person name="Larimer J."/>
            <person name="McCowan C."/>
            <person name="Murphy C."/>
            <person name="Pearson M."/>
            <person name="Poon T.W."/>
            <person name="Priest M."/>
            <person name="Roberts A."/>
            <person name="Saif S."/>
            <person name="Shea T."/>
            <person name="Sisk P."/>
            <person name="Sykes S."/>
            <person name="Wortman J."/>
            <person name="Nusbaum C."/>
            <person name="Birren B."/>
        </authorList>
    </citation>
    <scope>NUCLEOTIDE SEQUENCE [LARGE SCALE GENOMIC DNA]</scope>
    <source>
        <strain evidence="9">B84634 / Timone 84634 / DSM 17679 / JCM 13223</strain>
    </source>
</reference>
<organism evidence="8 9">
    <name type="scientific">Phocaeicola massiliensis B84634 = Timone 84634 = DSM 17679 = JCM 13223</name>
    <dbReference type="NCBI Taxonomy" id="1121098"/>
    <lineage>
        <taxon>Bacteria</taxon>
        <taxon>Pseudomonadati</taxon>
        <taxon>Bacteroidota</taxon>
        <taxon>Bacteroidia</taxon>
        <taxon>Bacteroidales</taxon>
        <taxon>Bacteroidaceae</taxon>
        <taxon>Phocaeicola</taxon>
    </lineage>
</organism>
<keyword evidence="3" id="KW-0732">Signal</keyword>
<feature type="domain" description="SusD-like N-terminal" evidence="7">
    <location>
        <begin position="94"/>
        <end position="219"/>
    </location>
</feature>
<evidence type="ECO:0000256" key="3">
    <source>
        <dbReference type="ARBA" id="ARBA00022729"/>
    </source>
</evidence>
<comment type="caution">
    <text evidence="8">The sequence shown here is derived from an EMBL/GenBank/DDBJ whole genome shotgun (WGS) entry which is preliminary data.</text>
</comment>
<protein>
    <recommendedName>
        <fullName evidence="10">RagB/SusD domain-containing protein</fullName>
    </recommendedName>
</protein>
<dbReference type="OrthoDB" id="1109873at2"/>
<evidence type="ECO:0008006" key="10">
    <source>
        <dbReference type="Google" id="ProtNLM"/>
    </source>
</evidence>
<dbReference type="eggNOG" id="COG3193">
    <property type="taxonomic scope" value="Bacteria"/>
</dbReference>
<dbReference type="Gene3D" id="1.25.40.390">
    <property type="match status" value="1"/>
</dbReference>
<keyword evidence="5" id="KW-0998">Cell outer membrane</keyword>
<dbReference type="AlphaFoldDB" id="U6RAI1"/>
<feature type="domain" description="RagB/SusD" evidence="6">
    <location>
        <begin position="259"/>
        <end position="611"/>
    </location>
</feature>
<dbReference type="Proteomes" id="UP000017831">
    <property type="component" value="Unassembled WGS sequence"/>
</dbReference>
<dbReference type="InterPro" id="IPR012944">
    <property type="entry name" value="SusD_RagB_dom"/>
</dbReference>
<gene>
    <name evidence="8" type="ORF">HMPREF1534_02765</name>
</gene>
<proteinExistence type="inferred from homology"/>
<evidence type="ECO:0000313" key="8">
    <source>
        <dbReference type="EMBL" id="EOA53644.1"/>
    </source>
</evidence>
<dbReference type="EMBL" id="AQHY01000030">
    <property type="protein sequence ID" value="EOA53644.1"/>
    <property type="molecule type" value="Genomic_DNA"/>
</dbReference>
<dbReference type="PROSITE" id="PS51257">
    <property type="entry name" value="PROKAR_LIPOPROTEIN"/>
    <property type="match status" value="1"/>
</dbReference>
<evidence type="ECO:0000256" key="4">
    <source>
        <dbReference type="ARBA" id="ARBA00023136"/>
    </source>
</evidence>
<sequence>MKLFKKLFILSAAVTALSGCRSDLLDTVPYDKAASNSMWTNENFCELGVTGVYHELREDYIAKKAYELEAYCVSGSCRDNDYSILAGTASTGSGLFSDYWKQHYEGIQRANDAISHLAEAPVPDAFKNKLIAEVKILRAFFYYKLNAVFRGVPYYDVPVLITEANKPRSSEIEIWEACVKDLTDAINEPTLPDRIAAGNAQWGRVTKSVAYALRGKVYLWMQDWAKAEADFRQVGNMGHKLFDGGYKQLFKEANEQSDEAIFSLQCIDNNETADGNSMSFRYGGRTTFGSCWNTILASTDFVDTYENIDGSKFNWDDYLPGYSSMEPKDREVFFLRNTDADVLKAELLSLGYEGDIDAAIKGIREKVENRLSKLSTAAQALYLPAGNEARIKAVYENRDPRLTQTIITPYATYNGSGNSVDHTFTSRWPYYGADTDAPFDLRTDTQSHLYYLFRKFVAEGSSEMTNREKSPIDLPIIRYATVVLGLAEALNEQGKTAEAIEQVNLVRERAGVALLNSNAATQVNGQDDMRTRIQNEYRWETAGEGVSFYEEMRWKTWKESKFNNADGTAGMKDIWGVITYNWTWGGDQYYVWPIPKHETDMNTSLTQNPGW</sequence>
<evidence type="ECO:0000259" key="7">
    <source>
        <dbReference type="Pfam" id="PF14322"/>
    </source>
</evidence>
<comment type="subcellular location">
    <subcellularLocation>
        <location evidence="1">Cell outer membrane</location>
    </subcellularLocation>
</comment>
<dbReference type="InterPro" id="IPR011990">
    <property type="entry name" value="TPR-like_helical_dom_sf"/>
</dbReference>
<evidence type="ECO:0000256" key="1">
    <source>
        <dbReference type="ARBA" id="ARBA00004442"/>
    </source>
</evidence>
<evidence type="ECO:0000256" key="5">
    <source>
        <dbReference type="ARBA" id="ARBA00023237"/>
    </source>
</evidence>
<dbReference type="SUPFAM" id="SSF48452">
    <property type="entry name" value="TPR-like"/>
    <property type="match status" value="1"/>
</dbReference>
<evidence type="ECO:0000256" key="2">
    <source>
        <dbReference type="ARBA" id="ARBA00006275"/>
    </source>
</evidence>